<name>A0ABP0PI94_9DINO</name>
<accession>A0ABP0PI94</accession>
<comment type="caution">
    <text evidence="1">The sequence shown here is derived from an EMBL/GenBank/DDBJ whole genome shotgun (WGS) entry which is preliminary data.</text>
</comment>
<gene>
    <name evidence="1" type="ORF">CCMP2556_LOCUS37158</name>
</gene>
<dbReference type="EMBL" id="CAXAMN010023139">
    <property type="protein sequence ID" value="CAK9075466.1"/>
    <property type="molecule type" value="Genomic_DNA"/>
</dbReference>
<reference evidence="1 2" key="1">
    <citation type="submission" date="2024-02" db="EMBL/GenBank/DDBJ databases">
        <authorList>
            <person name="Chen Y."/>
            <person name="Shah S."/>
            <person name="Dougan E. K."/>
            <person name="Thang M."/>
            <person name="Chan C."/>
        </authorList>
    </citation>
    <scope>NUCLEOTIDE SEQUENCE [LARGE SCALE GENOMIC DNA]</scope>
</reference>
<organism evidence="1 2">
    <name type="scientific">Durusdinium trenchii</name>
    <dbReference type="NCBI Taxonomy" id="1381693"/>
    <lineage>
        <taxon>Eukaryota</taxon>
        <taxon>Sar</taxon>
        <taxon>Alveolata</taxon>
        <taxon>Dinophyceae</taxon>
        <taxon>Suessiales</taxon>
        <taxon>Symbiodiniaceae</taxon>
        <taxon>Durusdinium</taxon>
    </lineage>
</organism>
<protein>
    <submittedName>
        <fullName evidence="1">Uncharacterized protein</fullName>
    </submittedName>
</protein>
<sequence>MAWSGAERGRDSEDLQAVVPKPSLFGSRRGTQVTTINVREKPRLERRISVGSDLAFTGTYTGAAASAKAAAKPR</sequence>
<evidence type="ECO:0000313" key="2">
    <source>
        <dbReference type="Proteomes" id="UP001642484"/>
    </source>
</evidence>
<proteinExistence type="predicted"/>
<evidence type="ECO:0000313" key="1">
    <source>
        <dbReference type="EMBL" id="CAK9075466.1"/>
    </source>
</evidence>
<dbReference type="Proteomes" id="UP001642484">
    <property type="component" value="Unassembled WGS sequence"/>
</dbReference>
<keyword evidence="2" id="KW-1185">Reference proteome</keyword>